<dbReference type="InterPro" id="IPR027417">
    <property type="entry name" value="P-loop_NTPase"/>
</dbReference>
<sequence length="487" mass="54036">MTYISRSNDNPLIADLPLPVPFERLPALLEGTSLVDTLTQSATVRDREWLLSRIENHFVPTPIAVEIADALLTAIHSGYLDRNPNLLEVKRQRYIAVGGDAPSSTTKPGFAPRSARCMTISGVTGLGKSTIVDRTLTLLPQTIEHGPNEAAGWNSQKQLVWIKVAMTSDGSRLGFIMQIYQQVDAALGTDYFAQYSSKKLTIEHHLVAVSKILFNCFLGALIVEEIQPRNFGEAASRDVMLLFFLRLANLGIPIVLIGNPMGFKGFENFTQDVRRLTSGGQFELWPAVSGQDRDWVEFLVPGMLEFNVMPKPPALNNAADLLFRHTGGVTDFLSKIVAQAQLHALRRGQDRITDADVLAAYQGPVIRANHPLIRTLVAQDGVALGEILDVPHQAFLARWGGSNVGSEEQKPKPNEANSSSPQTARNPRFKNVEVTYKRKTTTAARRAEQYGEATDKLPPDDLRRDGLKKVLLENFETTMLRRRKHNR</sequence>
<evidence type="ECO:0000313" key="3">
    <source>
        <dbReference type="EMBL" id="MCT7313007.1"/>
    </source>
</evidence>
<keyword evidence="3" id="KW-0067">ATP-binding</keyword>
<keyword evidence="3" id="KW-0547">Nucleotide-binding</keyword>
<dbReference type="RefSeq" id="WP_260784963.1">
    <property type="nucleotide sequence ID" value="NZ_JAOCQI010000003.1"/>
</dbReference>
<dbReference type="GO" id="GO:0005524">
    <property type="term" value="F:ATP binding"/>
    <property type="evidence" value="ECO:0007669"/>
    <property type="project" value="UniProtKB-KW"/>
</dbReference>
<keyword evidence="4" id="KW-1185">Reference proteome</keyword>
<accession>A0ABT2LDM0</accession>
<protein>
    <submittedName>
        <fullName evidence="3">ATP-binding protein</fullName>
    </submittedName>
</protein>
<dbReference type="Pfam" id="PF13401">
    <property type="entry name" value="AAA_22"/>
    <property type="match status" value="1"/>
</dbReference>
<gene>
    <name evidence="3" type="ORF">N5J06_18700</name>
</gene>
<dbReference type="Proteomes" id="UP001164420">
    <property type="component" value="Unassembled WGS sequence"/>
</dbReference>
<proteinExistence type="predicted"/>
<feature type="domain" description="ORC1/DEAH AAA+ ATPase" evidence="2">
    <location>
        <begin position="114"/>
        <end position="260"/>
    </location>
</feature>
<dbReference type="SUPFAM" id="SSF52540">
    <property type="entry name" value="P-loop containing nucleoside triphosphate hydrolases"/>
    <property type="match status" value="1"/>
</dbReference>
<dbReference type="InterPro" id="IPR049945">
    <property type="entry name" value="AAA_22"/>
</dbReference>
<dbReference type="EMBL" id="JAOCQI010000003">
    <property type="protein sequence ID" value="MCT7313007.1"/>
    <property type="molecule type" value="Genomic_DNA"/>
</dbReference>
<feature type="compositionally biased region" description="Basic and acidic residues" evidence="1">
    <location>
        <begin position="445"/>
        <end position="463"/>
    </location>
</feature>
<reference evidence="3 4" key="1">
    <citation type="journal article" date="2023" name="Front. Microbiol.">
        <title>Ralstonia chuxiongensis sp. nov., Ralstonia mojiangensis sp. nov., and Ralstonia soli sp. nov., isolated from tobacco fields, are three novel species in the family Burkholderiaceae.</title>
        <authorList>
            <person name="Lu C.H."/>
            <person name="Zhang Y.Y."/>
            <person name="Jiang N."/>
            <person name="Chen W."/>
            <person name="Shao X."/>
            <person name="Zhao Z.M."/>
            <person name="Lu W.L."/>
            <person name="Hu X."/>
            <person name="Xi Y.X."/>
            <person name="Zou S.Y."/>
            <person name="Wei Q.J."/>
            <person name="Lin Z.L."/>
            <person name="Gong L."/>
            <person name="Gai X.T."/>
            <person name="Zhang L.Q."/>
            <person name="Li J.Y."/>
            <person name="Jin Y."/>
            <person name="Xia Z.Y."/>
        </authorList>
    </citation>
    <scope>NUCLEOTIDE SEQUENCE [LARGE SCALE GENOMIC DNA]</scope>
    <source>
        <strain evidence="3 4">22TCJT01-1</strain>
    </source>
</reference>
<evidence type="ECO:0000259" key="2">
    <source>
        <dbReference type="Pfam" id="PF13401"/>
    </source>
</evidence>
<name>A0ABT2LDM0_9RALS</name>
<comment type="caution">
    <text evidence="3">The sequence shown here is derived from an EMBL/GenBank/DDBJ whole genome shotgun (WGS) entry which is preliminary data.</text>
</comment>
<organism evidence="3 4">
    <name type="scientific">Ralstonia mojiangensis</name>
    <dbReference type="NCBI Taxonomy" id="2953895"/>
    <lineage>
        <taxon>Bacteria</taxon>
        <taxon>Pseudomonadati</taxon>
        <taxon>Pseudomonadota</taxon>
        <taxon>Betaproteobacteria</taxon>
        <taxon>Burkholderiales</taxon>
        <taxon>Burkholderiaceae</taxon>
        <taxon>Ralstonia</taxon>
    </lineage>
</organism>
<evidence type="ECO:0000313" key="4">
    <source>
        <dbReference type="Proteomes" id="UP001164420"/>
    </source>
</evidence>
<feature type="region of interest" description="Disordered" evidence="1">
    <location>
        <begin position="402"/>
        <end position="463"/>
    </location>
</feature>
<feature type="compositionally biased region" description="Polar residues" evidence="1">
    <location>
        <begin position="415"/>
        <end position="425"/>
    </location>
</feature>
<evidence type="ECO:0000256" key="1">
    <source>
        <dbReference type="SAM" id="MobiDB-lite"/>
    </source>
</evidence>